<gene>
    <name evidence="2" type="ORF">S1361_10330</name>
</gene>
<evidence type="ECO:0000313" key="3">
    <source>
        <dbReference type="Proteomes" id="UP000663908"/>
    </source>
</evidence>
<feature type="region of interest" description="Disordered" evidence="1">
    <location>
        <begin position="69"/>
        <end position="89"/>
    </location>
</feature>
<sequence>MRRRPLLTVALAAGPAALKTAPATARDRRVLHVRPGDSVQATVYAVDGPGRTLPRHPGTYREVVHVAARGGGGITPRRPIPPPDPDSGP</sequence>
<organism evidence="2 3">
    <name type="scientific">Streptomyces cyanogenus</name>
    <dbReference type="NCBI Taxonomy" id="80860"/>
    <lineage>
        <taxon>Bacteria</taxon>
        <taxon>Bacillati</taxon>
        <taxon>Actinomycetota</taxon>
        <taxon>Actinomycetes</taxon>
        <taxon>Kitasatosporales</taxon>
        <taxon>Streptomycetaceae</taxon>
        <taxon>Streptomyces</taxon>
    </lineage>
</organism>
<keyword evidence="3" id="KW-1185">Reference proteome</keyword>
<dbReference type="Proteomes" id="UP000663908">
    <property type="component" value="Chromosome"/>
</dbReference>
<feature type="compositionally biased region" description="Pro residues" evidence="1">
    <location>
        <begin position="78"/>
        <end position="89"/>
    </location>
</feature>
<name>A0ABX7TQA4_STRCY</name>
<dbReference type="EMBL" id="CP071839">
    <property type="protein sequence ID" value="QTD97743.1"/>
    <property type="molecule type" value="Genomic_DNA"/>
</dbReference>
<reference evidence="2 3" key="1">
    <citation type="submission" date="2021-03" db="EMBL/GenBank/DDBJ databases">
        <title>Complete genome sequence of Streptomyces cyanogenus S136, producer of anticancer angucycline landomycin A.</title>
        <authorList>
            <person name="Hrab P."/>
            <person name="Ruckert C."/>
            <person name="Busche T."/>
            <person name="Ostash I."/>
            <person name="Kalinowski J."/>
            <person name="Fedorenko V."/>
            <person name="Yushchuk O."/>
            <person name="Ostash B."/>
        </authorList>
    </citation>
    <scope>NUCLEOTIDE SEQUENCE [LARGE SCALE GENOMIC DNA]</scope>
    <source>
        <strain evidence="2 3">S136</strain>
    </source>
</reference>
<evidence type="ECO:0000313" key="2">
    <source>
        <dbReference type="EMBL" id="QTD97743.1"/>
    </source>
</evidence>
<proteinExistence type="predicted"/>
<protein>
    <submittedName>
        <fullName evidence="2">Uncharacterized protein</fullName>
    </submittedName>
</protein>
<accession>A0ABX7TQA4</accession>
<evidence type="ECO:0000256" key="1">
    <source>
        <dbReference type="SAM" id="MobiDB-lite"/>
    </source>
</evidence>